<evidence type="ECO:0000313" key="2">
    <source>
        <dbReference type="Proteomes" id="UP000502260"/>
    </source>
</evidence>
<reference evidence="2" key="1">
    <citation type="submission" date="2020-03" db="EMBL/GenBank/DDBJ databases">
        <title>Complete genome sequence of sulfur-oxidizing bacterium skT11.</title>
        <authorList>
            <person name="Kanda M."/>
            <person name="Kojima H."/>
            <person name="Fukui M."/>
        </authorList>
    </citation>
    <scope>NUCLEOTIDE SEQUENCE [LARGE SCALE GENOMIC DNA]</scope>
    <source>
        <strain evidence="2">skT11</strain>
    </source>
</reference>
<accession>A0A6F8VC22</accession>
<evidence type="ECO:0000313" key="1">
    <source>
        <dbReference type="EMBL" id="BCB27214.1"/>
    </source>
</evidence>
<protein>
    <submittedName>
        <fullName evidence="1">Uncharacterized protein</fullName>
    </submittedName>
</protein>
<name>A0A6F8VC22_9PROT</name>
<dbReference type="Proteomes" id="UP000502260">
    <property type="component" value="Chromosome"/>
</dbReference>
<keyword evidence="2" id="KW-1185">Reference proteome</keyword>
<proteinExistence type="predicted"/>
<organism evidence="1 2">
    <name type="scientific">Sulfurimicrobium lacus</name>
    <dbReference type="NCBI Taxonomy" id="2715678"/>
    <lineage>
        <taxon>Bacteria</taxon>
        <taxon>Pseudomonadati</taxon>
        <taxon>Pseudomonadota</taxon>
        <taxon>Betaproteobacteria</taxon>
        <taxon>Nitrosomonadales</taxon>
        <taxon>Sulfuricellaceae</taxon>
        <taxon>Sulfurimicrobium</taxon>
    </lineage>
</organism>
<gene>
    <name evidence="1" type="ORF">SKTS_21000</name>
</gene>
<dbReference type="KEGG" id="slac:SKTS_21000"/>
<dbReference type="EMBL" id="AP022853">
    <property type="protein sequence ID" value="BCB27214.1"/>
    <property type="molecule type" value="Genomic_DNA"/>
</dbReference>
<sequence length="92" mass="9971">MTLDWLWHLHCRWLWSWAQSPITIKADITITTTMTAGATHIQDLVPGWISRGVTTLERSGTEAAMTGAETEVVTVVTGISLTSVLTGFSSPA</sequence>
<dbReference type="AlphaFoldDB" id="A0A6F8VC22"/>